<dbReference type="GO" id="GO:0047372">
    <property type="term" value="F:monoacylglycerol lipase activity"/>
    <property type="evidence" value="ECO:0007669"/>
    <property type="project" value="TreeGrafter"/>
</dbReference>
<accession>A0AAN7ZB11</accession>
<protein>
    <recommendedName>
        <fullName evidence="2">AB hydrolase-1 domain-containing protein</fullName>
    </recommendedName>
</protein>
<dbReference type="InterPro" id="IPR000073">
    <property type="entry name" value="AB_hydrolase_1"/>
</dbReference>
<dbReference type="Pfam" id="PF00561">
    <property type="entry name" value="Abhydrolase_1"/>
    <property type="match status" value="1"/>
</dbReference>
<feature type="domain" description="AB hydrolase-1" evidence="2">
    <location>
        <begin position="139"/>
        <end position="231"/>
    </location>
</feature>
<organism evidence="3 4">
    <name type="scientific">Pyrocoelia pectoralis</name>
    <dbReference type="NCBI Taxonomy" id="417401"/>
    <lineage>
        <taxon>Eukaryota</taxon>
        <taxon>Metazoa</taxon>
        <taxon>Ecdysozoa</taxon>
        <taxon>Arthropoda</taxon>
        <taxon>Hexapoda</taxon>
        <taxon>Insecta</taxon>
        <taxon>Pterygota</taxon>
        <taxon>Neoptera</taxon>
        <taxon>Endopterygota</taxon>
        <taxon>Coleoptera</taxon>
        <taxon>Polyphaga</taxon>
        <taxon>Elateriformia</taxon>
        <taxon>Elateroidea</taxon>
        <taxon>Lampyridae</taxon>
        <taxon>Lampyrinae</taxon>
        <taxon>Pyrocoelia</taxon>
    </lineage>
</organism>
<dbReference type="PANTHER" id="PTHR12277:SF194">
    <property type="entry name" value="FI04476P"/>
    <property type="match status" value="1"/>
</dbReference>
<evidence type="ECO:0000313" key="4">
    <source>
        <dbReference type="Proteomes" id="UP001329430"/>
    </source>
</evidence>
<keyword evidence="1" id="KW-0812">Transmembrane</keyword>
<evidence type="ECO:0000256" key="1">
    <source>
        <dbReference type="SAM" id="Phobius"/>
    </source>
</evidence>
<keyword evidence="1" id="KW-1133">Transmembrane helix</keyword>
<dbReference type="GO" id="GO:0004622">
    <property type="term" value="F:phosphatidylcholine lysophospholipase activity"/>
    <property type="evidence" value="ECO:0007669"/>
    <property type="project" value="TreeGrafter"/>
</dbReference>
<evidence type="ECO:0000259" key="2">
    <source>
        <dbReference type="Pfam" id="PF00561"/>
    </source>
</evidence>
<gene>
    <name evidence="3" type="ORF">RI129_011361</name>
</gene>
<dbReference type="InterPro" id="IPR029058">
    <property type="entry name" value="AB_hydrolase_fold"/>
</dbReference>
<dbReference type="PANTHER" id="PTHR12277">
    <property type="entry name" value="ALPHA/BETA HYDROLASE DOMAIN-CONTAINING PROTEIN"/>
    <property type="match status" value="1"/>
</dbReference>
<comment type="caution">
    <text evidence="3">The sequence shown here is derived from an EMBL/GenBank/DDBJ whole genome shotgun (WGS) entry which is preliminary data.</text>
</comment>
<keyword evidence="1" id="KW-0472">Membrane</keyword>
<dbReference type="SUPFAM" id="SSF53474">
    <property type="entry name" value="alpha/beta-Hydrolases"/>
    <property type="match status" value="1"/>
</dbReference>
<keyword evidence="4" id="KW-1185">Reference proteome</keyword>
<dbReference type="AlphaFoldDB" id="A0AAN7ZB11"/>
<dbReference type="GO" id="GO:0006660">
    <property type="term" value="P:phosphatidylserine catabolic process"/>
    <property type="evidence" value="ECO:0007669"/>
    <property type="project" value="TreeGrafter"/>
</dbReference>
<dbReference type="EMBL" id="JAVRBK010000008">
    <property type="protein sequence ID" value="KAK5640550.1"/>
    <property type="molecule type" value="Genomic_DNA"/>
</dbReference>
<feature type="transmembrane region" description="Helical" evidence="1">
    <location>
        <begin position="9"/>
        <end position="29"/>
    </location>
</feature>
<dbReference type="Proteomes" id="UP001329430">
    <property type="component" value="Chromosome 8"/>
</dbReference>
<evidence type="ECO:0000313" key="3">
    <source>
        <dbReference type="EMBL" id="KAK5640550.1"/>
    </source>
</evidence>
<reference evidence="3 4" key="1">
    <citation type="journal article" date="2024" name="Insects">
        <title>An Improved Chromosome-Level Genome Assembly of the Firefly Pyrocoelia pectoralis.</title>
        <authorList>
            <person name="Fu X."/>
            <person name="Meyer-Rochow V.B."/>
            <person name="Ballantyne L."/>
            <person name="Zhu X."/>
        </authorList>
    </citation>
    <scope>NUCLEOTIDE SEQUENCE [LARGE SCALE GENOMIC DNA]</scope>
    <source>
        <strain evidence="3">XCY_ONT2</strain>
    </source>
</reference>
<proteinExistence type="predicted"/>
<sequence length="366" mass="41767">MNDLEKNTFVGSLIGSMPYILLIPVVLLTLYLLNIIALCTFNVILLAFVLIFIIGPLTYKYSYRFQRSTIFLNFVTIPLQPNLKDPSKCGLKGVLNFYLRTDEDVTLGVWHVAPEESIEECEGKGEEYYRSLLRNGKDVVVYNHGNAGNRSAPHRVELYEVLRKQFHVIAFDYRSYGDSSNVSPSERGTVNDSTFMFKWVLGIATGNVFVWGHSLGTGISTHMLDLASAENISPVGLILESPFNNIRDEIRMHPFAKLFHRLPWFTYTIIEPIAENKLLFKSDEHINNVNCPILILHAKDDIIVPFQLGLKLYLGAKENRLKTQGKIQFHQYDESYGYGHKYICRAPDLGDVIRNFVIDCTKNVNY</sequence>
<dbReference type="GO" id="GO:0005789">
    <property type="term" value="C:endoplasmic reticulum membrane"/>
    <property type="evidence" value="ECO:0007669"/>
    <property type="project" value="TreeGrafter"/>
</dbReference>
<dbReference type="GO" id="GO:0052651">
    <property type="term" value="P:monoacylglycerol catabolic process"/>
    <property type="evidence" value="ECO:0007669"/>
    <property type="project" value="TreeGrafter"/>
</dbReference>
<dbReference type="Gene3D" id="3.40.50.1820">
    <property type="entry name" value="alpha/beta hydrolase"/>
    <property type="match status" value="1"/>
</dbReference>
<name>A0AAN7ZB11_9COLE</name>
<feature type="transmembrane region" description="Helical" evidence="1">
    <location>
        <begin position="35"/>
        <end position="59"/>
    </location>
</feature>